<dbReference type="GO" id="GO:0052717">
    <property type="term" value="F:tRNA-specific adenosine-34 deaminase activity"/>
    <property type="evidence" value="ECO:0007669"/>
    <property type="project" value="UniProtKB-UniRule"/>
</dbReference>
<evidence type="ECO:0000256" key="4">
    <source>
        <dbReference type="ARBA" id="ARBA00022833"/>
    </source>
</evidence>
<feature type="domain" description="CMP/dCMP-type deaminase" evidence="7">
    <location>
        <begin position="1"/>
        <end position="111"/>
    </location>
</feature>
<evidence type="ECO:0000256" key="6">
    <source>
        <dbReference type="HAMAP-Rule" id="MF_00972"/>
    </source>
</evidence>
<reference evidence="8" key="1">
    <citation type="submission" date="2021-03" db="EMBL/GenBank/DDBJ databases">
        <title>Acanthopleuribacteraceae sp. M133.</title>
        <authorList>
            <person name="Wang G."/>
        </authorList>
    </citation>
    <scope>NUCLEOTIDE SEQUENCE</scope>
    <source>
        <strain evidence="8">M133</strain>
    </source>
</reference>
<dbReference type="GO" id="GO:0008270">
    <property type="term" value="F:zinc ion binding"/>
    <property type="evidence" value="ECO:0007669"/>
    <property type="project" value="UniProtKB-UniRule"/>
</dbReference>
<dbReference type="Gene3D" id="3.40.140.10">
    <property type="entry name" value="Cytidine Deaminase, domain 2"/>
    <property type="match status" value="1"/>
</dbReference>
<dbReference type="InterPro" id="IPR002125">
    <property type="entry name" value="CMP_dCMP_dom"/>
</dbReference>
<dbReference type="Pfam" id="PF00383">
    <property type="entry name" value="dCMP_cyt_deam_1"/>
    <property type="match status" value="1"/>
</dbReference>
<keyword evidence="4 6" id="KW-0862">Zinc</keyword>
<name>A0A8A4TX18_SULCO</name>
<dbReference type="EC" id="3.5.4.33" evidence="6"/>
<dbReference type="InterPro" id="IPR016193">
    <property type="entry name" value="Cytidine_deaminase-like"/>
</dbReference>
<gene>
    <name evidence="6 8" type="primary">tadA</name>
    <name evidence="8" type="ORF">J3U87_16325</name>
</gene>
<comment type="subunit">
    <text evidence="6">Homodimer.</text>
</comment>
<dbReference type="RefSeq" id="WP_237384112.1">
    <property type="nucleotide sequence ID" value="NZ_CP071793.1"/>
</dbReference>
<evidence type="ECO:0000259" key="7">
    <source>
        <dbReference type="PROSITE" id="PS51747"/>
    </source>
</evidence>
<evidence type="ECO:0000256" key="2">
    <source>
        <dbReference type="ARBA" id="ARBA00022723"/>
    </source>
</evidence>
<evidence type="ECO:0000313" key="8">
    <source>
        <dbReference type="EMBL" id="QTD54013.1"/>
    </source>
</evidence>
<dbReference type="HAMAP" id="MF_00972">
    <property type="entry name" value="tRNA_aden_deaminase"/>
    <property type="match status" value="1"/>
</dbReference>
<feature type="binding site" evidence="6">
    <location>
        <position position="85"/>
    </location>
    <ligand>
        <name>Zn(2+)</name>
        <dbReference type="ChEBI" id="CHEBI:29105"/>
        <note>catalytic</note>
    </ligand>
</feature>
<keyword evidence="2 6" id="KW-0479">Metal-binding</keyword>
<keyword evidence="9" id="KW-1185">Reference proteome</keyword>
<keyword evidence="3 6" id="KW-0378">Hydrolase</keyword>
<dbReference type="InterPro" id="IPR028883">
    <property type="entry name" value="tRNA_aden_deaminase"/>
</dbReference>
<keyword evidence="1 6" id="KW-0819">tRNA processing</keyword>
<feature type="binding site" evidence="6">
    <location>
        <position position="82"/>
    </location>
    <ligand>
        <name>Zn(2+)</name>
        <dbReference type="ChEBI" id="CHEBI:29105"/>
        <note>catalytic</note>
    </ligand>
</feature>
<dbReference type="AlphaFoldDB" id="A0A8A4TX18"/>
<comment type="catalytic activity">
    <reaction evidence="5 6">
        <text>adenosine(34) in tRNA + H2O + H(+) = inosine(34) in tRNA + NH4(+)</text>
        <dbReference type="Rhea" id="RHEA:43168"/>
        <dbReference type="Rhea" id="RHEA-COMP:10373"/>
        <dbReference type="Rhea" id="RHEA-COMP:10374"/>
        <dbReference type="ChEBI" id="CHEBI:15377"/>
        <dbReference type="ChEBI" id="CHEBI:15378"/>
        <dbReference type="ChEBI" id="CHEBI:28938"/>
        <dbReference type="ChEBI" id="CHEBI:74411"/>
        <dbReference type="ChEBI" id="CHEBI:82852"/>
        <dbReference type="EC" id="3.5.4.33"/>
    </reaction>
</comment>
<evidence type="ECO:0000256" key="3">
    <source>
        <dbReference type="ARBA" id="ARBA00022801"/>
    </source>
</evidence>
<dbReference type="NCBIfam" id="NF008113">
    <property type="entry name" value="PRK10860.1"/>
    <property type="match status" value="1"/>
</dbReference>
<dbReference type="SUPFAM" id="SSF53927">
    <property type="entry name" value="Cytidine deaminase-like"/>
    <property type="match status" value="1"/>
</dbReference>
<dbReference type="CDD" id="cd01285">
    <property type="entry name" value="nucleoside_deaminase"/>
    <property type="match status" value="1"/>
</dbReference>
<organism evidence="8 9">
    <name type="scientific">Sulfidibacter corallicola</name>
    <dbReference type="NCBI Taxonomy" id="2818388"/>
    <lineage>
        <taxon>Bacteria</taxon>
        <taxon>Pseudomonadati</taxon>
        <taxon>Acidobacteriota</taxon>
        <taxon>Holophagae</taxon>
        <taxon>Acanthopleuribacterales</taxon>
        <taxon>Acanthopleuribacteraceae</taxon>
        <taxon>Sulfidibacter</taxon>
    </lineage>
</organism>
<protein>
    <recommendedName>
        <fullName evidence="6">tRNA-specific adenosine deaminase</fullName>
        <ecNumber evidence="6">3.5.4.33</ecNumber>
    </recommendedName>
</protein>
<dbReference type="EMBL" id="CP071793">
    <property type="protein sequence ID" value="QTD54013.1"/>
    <property type="molecule type" value="Genomic_DNA"/>
</dbReference>
<comment type="function">
    <text evidence="6">Catalyzes the deamination of adenosine to inosine at the wobble position 34 of tRNA(Arg2).</text>
</comment>
<sequence length="161" mass="18269">MDHASYMREAMRLADSAAAQDEVPVGALIVRDGVRLGEGFNNNIQLHDPSAHAEVLALREACGYIQNYRLLESTLYVTLEPCLMCFTACVHARVKRLVFGAYDPKQGFSLFMDEAARAKLNHQIEIVPGVLEEEAAEQMRAFFRAKRERGKRKWKRREGLT</sequence>
<dbReference type="PROSITE" id="PS51747">
    <property type="entry name" value="CYT_DCMP_DEAMINASES_2"/>
    <property type="match status" value="1"/>
</dbReference>
<feature type="binding site" evidence="6">
    <location>
        <position position="52"/>
    </location>
    <ligand>
        <name>Zn(2+)</name>
        <dbReference type="ChEBI" id="CHEBI:29105"/>
        <note>catalytic</note>
    </ligand>
</feature>
<comment type="cofactor">
    <cofactor evidence="6">
        <name>Zn(2+)</name>
        <dbReference type="ChEBI" id="CHEBI:29105"/>
    </cofactor>
    <text evidence="6">Binds 1 zinc ion per subunit.</text>
</comment>
<accession>A0A8A4TX18</accession>
<proteinExistence type="inferred from homology"/>
<dbReference type="GO" id="GO:0002100">
    <property type="term" value="P:tRNA wobble adenosine to inosine editing"/>
    <property type="evidence" value="ECO:0007669"/>
    <property type="project" value="UniProtKB-UniRule"/>
</dbReference>
<dbReference type="PANTHER" id="PTHR11079:SF202">
    <property type="entry name" value="TRNA-SPECIFIC ADENOSINE DEAMINASE"/>
    <property type="match status" value="1"/>
</dbReference>
<feature type="active site" description="Proton donor" evidence="6">
    <location>
        <position position="54"/>
    </location>
</feature>
<evidence type="ECO:0000256" key="5">
    <source>
        <dbReference type="ARBA" id="ARBA00048045"/>
    </source>
</evidence>
<comment type="similarity">
    <text evidence="6">Belongs to the cytidine and deoxycytidylate deaminase family.</text>
</comment>
<dbReference type="KEGG" id="scor:J3U87_16325"/>
<dbReference type="Proteomes" id="UP000663929">
    <property type="component" value="Chromosome"/>
</dbReference>
<dbReference type="PANTHER" id="PTHR11079">
    <property type="entry name" value="CYTOSINE DEAMINASE FAMILY MEMBER"/>
    <property type="match status" value="1"/>
</dbReference>
<evidence type="ECO:0000313" key="9">
    <source>
        <dbReference type="Proteomes" id="UP000663929"/>
    </source>
</evidence>
<evidence type="ECO:0000256" key="1">
    <source>
        <dbReference type="ARBA" id="ARBA00022694"/>
    </source>
</evidence>